<comment type="similarity">
    <text evidence="2">Belongs to the bacterial solute-binding protein SsuA/TauA family.</text>
</comment>
<evidence type="ECO:0000313" key="5">
    <source>
        <dbReference type="EMBL" id="TXD88709.1"/>
    </source>
</evidence>
<organism evidence="5 6">
    <name type="scientific">Subsaximicrobium wynnwilliamsii</name>
    <dbReference type="NCBI Taxonomy" id="291179"/>
    <lineage>
        <taxon>Bacteria</taxon>
        <taxon>Pseudomonadati</taxon>
        <taxon>Bacteroidota</taxon>
        <taxon>Flavobacteriia</taxon>
        <taxon>Flavobacteriales</taxon>
        <taxon>Flavobacteriaceae</taxon>
        <taxon>Subsaximicrobium</taxon>
    </lineage>
</organism>
<dbReference type="RefSeq" id="WP_147086852.1">
    <property type="nucleotide sequence ID" value="NZ_VORM01000011.1"/>
</dbReference>
<evidence type="ECO:0000256" key="2">
    <source>
        <dbReference type="ARBA" id="ARBA00010742"/>
    </source>
</evidence>
<sequence length="284" mass="32181">MRTIKIGGVPEHFNLAWYLTLKNGAYKEKGINLRWKDYFGGTGEMSKALRDGEIDMAVILTEGIIKDIIEGNPSKIVQTFVQSPLIWGIHVAHDSKYKSIEELKGSKAAISRYGSGSHLMAYINAENQGWDLEKDLDFEIIDDLNGAVDGLTKGKADYFMWEKFTTKPLVDNGSFRRVGNCPTPWPCFVIAVSDAFIKSDPEDIASILEIINTCTSGFKDIEQIDEIIAQRYDQKLEDVQEWLSLTEWSQQVIDDNAIDKIQDKLLMLDIISKKLPYDQLIHKI</sequence>
<proteinExistence type="inferred from homology"/>
<evidence type="ECO:0000259" key="4">
    <source>
        <dbReference type="Pfam" id="PF22384"/>
    </source>
</evidence>
<dbReference type="CDD" id="cd13637">
    <property type="entry name" value="PBP2_Ca3427_like"/>
    <property type="match status" value="1"/>
</dbReference>
<protein>
    <submittedName>
        <fullName evidence="5">ABC transporter substrate-binding protein</fullName>
    </submittedName>
</protein>
<keyword evidence="6" id="KW-1185">Reference proteome</keyword>
<feature type="domain" description="Ca3427-like PBP 2" evidence="4">
    <location>
        <begin position="89"/>
        <end position="180"/>
    </location>
</feature>
<comment type="subcellular location">
    <subcellularLocation>
        <location evidence="1">Periplasm</location>
    </subcellularLocation>
</comment>
<dbReference type="InterPro" id="IPR054364">
    <property type="entry name" value="Ca3427-like_PBP2"/>
</dbReference>
<reference evidence="5 6" key="1">
    <citation type="submission" date="2019-08" db="EMBL/GenBank/DDBJ databases">
        <title>Genomes of Subsaximicrobium wynnwilliamsii strains.</title>
        <authorList>
            <person name="Bowman J.P."/>
        </authorList>
    </citation>
    <scope>NUCLEOTIDE SEQUENCE [LARGE SCALE GENOMIC DNA]</scope>
    <source>
        <strain evidence="5 6">2-80-2</strain>
    </source>
</reference>
<dbReference type="GO" id="GO:0042597">
    <property type="term" value="C:periplasmic space"/>
    <property type="evidence" value="ECO:0007669"/>
    <property type="project" value="UniProtKB-SubCell"/>
</dbReference>
<keyword evidence="3" id="KW-0732">Signal</keyword>
<gene>
    <name evidence="5" type="ORF">ESY86_11730</name>
</gene>
<comment type="caution">
    <text evidence="5">The sequence shown here is derived from an EMBL/GenBank/DDBJ whole genome shotgun (WGS) entry which is preliminary data.</text>
</comment>
<evidence type="ECO:0000256" key="1">
    <source>
        <dbReference type="ARBA" id="ARBA00004418"/>
    </source>
</evidence>
<name>A0A5C6ZHT7_9FLAO</name>
<dbReference type="PANTHER" id="PTHR30024:SF47">
    <property type="entry name" value="TAURINE-BINDING PERIPLASMIC PROTEIN"/>
    <property type="match status" value="1"/>
</dbReference>
<dbReference type="OrthoDB" id="6191474at2"/>
<dbReference type="AlphaFoldDB" id="A0A5C6ZHT7"/>
<dbReference type="PANTHER" id="PTHR30024">
    <property type="entry name" value="ALIPHATIC SULFONATES-BINDING PROTEIN-RELATED"/>
    <property type="match status" value="1"/>
</dbReference>
<accession>A0A5C6ZHT7</accession>
<evidence type="ECO:0000313" key="6">
    <source>
        <dbReference type="Proteomes" id="UP000321578"/>
    </source>
</evidence>
<dbReference type="SUPFAM" id="SSF53850">
    <property type="entry name" value="Periplasmic binding protein-like II"/>
    <property type="match status" value="1"/>
</dbReference>
<evidence type="ECO:0000256" key="3">
    <source>
        <dbReference type="ARBA" id="ARBA00022729"/>
    </source>
</evidence>
<dbReference type="Gene3D" id="3.40.190.10">
    <property type="entry name" value="Periplasmic binding protein-like II"/>
    <property type="match status" value="2"/>
</dbReference>
<dbReference type="Pfam" id="PF22384">
    <property type="entry name" value="PBP2_Ca3427_like"/>
    <property type="match status" value="1"/>
</dbReference>
<dbReference type="EMBL" id="VORO01000012">
    <property type="protein sequence ID" value="TXD88709.1"/>
    <property type="molecule type" value="Genomic_DNA"/>
</dbReference>
<dbReference type="Proteomes" id="UP000321578">
    <property type="component" value="Unassembled WGS sequence"/>
</dbReference>